<protein>
    <recommendedName>
        <fullName evidence="3">ATPase AAA-type core domain-containing protein</fullName>
    </recommendedName>
</protein>
<dbReference type="Proteomes" id="UP000297910">
    <property type="component" value="Unassembled WGS sequence"/>
</dbReference>
<proteinExistence type="predicted"/>
<gene>
    <name evidence="1" type="ORF">BPAE_0122g00060</name>
</gene>
<name>A0A4Z1FQ52_9HELO</name>
<organism evidence="1 2">
    <name type="scientific">Botrytis paeoniae</name>
    <dbReference type="NCBI Taxonomy" id="278948"/>
    <lineage>
        <taxon>Eukaryota</taxon>
        <taxon>Fungi</taxon>
        <taxon>Dikarya</taxon>
        <taxon>Ascomycota</taxon>
        <taxon>Pezizomycotina</taxon>
        <taxon>Leotiomycetes</taxon>
        <taxon>Helotiales</taxon>
        <taxon>Sclerotiniaceae</taxon>
        <taxon>Botrytis</taxon>
    </lineage>
</organism>
<dbReference type="EMBL" id="PQXI01000122">
    <property type="protein sequence ID" value="TGO23751.1"/>
    <property type="molecule type" value="Genomic_DNA"/>
</dbReference>
<comment type="caution">
    <text evidence="1">The sequence shown here is derived from an EMBL/GenBank/DDBJ whole genome shotgun (WGS) entry which is preliminary data.</text>
</comment>
<dbReference type="PANTHER" id="PTHR46411:SF2">
    <property type="entry name" value="AAA+ ATPASE DOMAIN-CONTAINING PROTEIN"/>
    <property type="match status" value="1"/>
</dbReference>
<dbReference type="AlphaFoldDB" id="A0A4Z1FQ52"/>
<keyword evidence="2" id="KW-1185">Reference proteome</keyword>
<evidence type="ECO:0000313" key="1">
    <source>
        <dbReference type="EMBL" id="TGO23751.1"/>
    </source>
</evidence>
<accession>A0A4Z1FQ52</accession>
<evidence type="ECO:0000313" key="2">
    <source>
        <dbReference type="Proteomes" id="UP000297910"/>
    </source>
</evidence>
<dbReference type="PANTHER" id="PTHR46411">
    <property type="entry name" value="FAMILY ATPASE, PUTATIVE-RELATED"/>
    <property type="match status" value="1"/>
</dbReference>
<sequence>MINYLNAERCPRLPYLVRFRILLLTTNQIAKFDVAIKSRIHVAFKYEELTPDQTLAIFNGFLQPLDKKGLIDDMSFITEWLTDDVVKMRLGGRQIRNIVTGAVGIA</sequence>
<evidence type="ECO:0008006" key="3">
    <source>
        <dbReference type="Google" id="ProtNLM"/>
    </source>
</evidence>
<reference evidence="1 2" key="1">
    <citation type="submission" date="2017-12" db="EMBL/GenBank/DDBJ databases">
        <title>Comparative genomics of Botrytis spp.</title>
        <authorList>
            <person name="Valero-Jimenez C.A."/>
            <person name="Tapia P."/>
            <person name="Veloso J."/>
            <person name="Silva-Moreno E."/>
            <person name="Staats M."/>
            <person name="Valdes J.H."/>
            <person name="Van Kan J.A.L."/>
        </authorList>
    </citation>
    <scope>NUCLEOTIDE SEQUENCE [LARGE SCALE GENOMIC DNA]</scope>
    <source>
        <strain evidence="1 2">Bp0003</strain>
    </source>
</reference>